<dbReference type="GO" id="GO:0046983">
    <property type="term" value="F:protein dimerization activity"/>
    <property type="evidence" value="ECO:0007669"/>
    <property type="project" value="InterPro"/>
</dbReference>
<keyword evidence="4" id="KW-0804">Transcription</keyword>
<reference evidence="8" key="1">
    <citation type="submission" date="2020-07" db="EMBL/GenBank/DDBJ databases">
        <title>Ethylene signaling mediates host invasion by parasitic plants.</title>
        <authorList>
            <person name="Yoshida S."/>
        </authorList>
    </citation>
    <scope>NUCLEOTIDE SEQUENCE</scope>
    <source>
        <strain evidence="8">Okayama</strain>
    </source>
</reference>
<comment type="caution">
    <text evidence="8">The sequence shown here is derived from an EMBL/GenBank/DDBJ whole genome shotgun (WGS) entry which is preliminary data.</text>
</comment>
<gene>
    <name evidence="8" type="ORF">PHJA_000307400</name>
</gene>
<keyword evidence="9" id="KW-1185">Reference proteome</keyword>
<sequence length="312" mass="35265">MAGRQSRGRQRIPMRLIESQDDLYATFSKRRRGLYKKASEISTLCDADVGLIIFSPTNNPFSFWHPTLESVIGRYRNPNQPLDDHTRFVEANTRDTIQYCNMRLDEVLDEKEGMKERVKMLNEANMTREKGWWEQTSIEDLNKEQVKEWKAQFEDCNAKVKRRIEELRNGASSSMAVQQQMIGPSNPPPMGTMVWPSQFHGQYYNAPPPQVNLPYVGGVPSHDQFQYYPSSTARLPSIGDVGPGGNDFQQFPNQFNYFSLQPQYPSTSGTGVGGPSTDQGFGGPSTSYIDREPSTHVGNRGPGPYLGRDINP</sequence>
<evidence type="ECO:0000256" key="2">
    <source>
        <dbReference type="ARBA" id="ARBA00023015"/>
    </source>
</evidence>
<dbReference type="GO" id="GO:0005634">
    <property type="term" value="C:nucleus"/>
    <property type="evidence" value="ECO:0007669"/>
    <property type="project" value="UniProtKB-SubCell"/>
</dbReference>
<dbReference type="AlphaFoldDB" id="A0A830BHX9"/>
<keyword evidence="5" id="KW-0539">Nucleus</keyword>
<keyword evidence="3" id="KW-0238">DNA-binding</keyword>
<organism evidence="8 9">
    <name type="scientific">Phtheirospermum japonicum</name>
    <dbReference type="NCBI Taxonomy" id="374723"/>
    <lineage>
        <taxon>Eukaryota</taxon>
        <taxon>Viridiplantae</taxon>
        <taxon>Streptophyta</taxon>
        <taxon>Embryophyta</taxon>
        <taxon>Tracheophyta</taxon>
        <taxon>Spermatophyta</taxon>
        <taxon>Magnoliopsida</taxon>
        <taxon>eudicotyledons</taxon>
        <taxon>Gunneridae</taxon>
        <taxon>Pentapetalae</taxon>
        <taxon>asterids</taxon>
        <taxon>lamiids</taxon>
        <taxon>Lamiales</taxon>
        <taxon>Orobanchaceae</taxon>
        <taxon>Orobanchaceae incertae sedis</taxon>
        <taxon>Phtheirospermum</taxon>
    </lineage>
</organism>
<dbReference type="GO" id="GO:0000978">
    <property type="term" value="F:RNA polymerase II cis-regulatory region sequence-specific DNA binding"/>
    <property type="evidence" value="ECO:0007669"/>
    <property type="project" value="TreeGrafter"/>
</dbReference>
<evidence type="ECO:0000256" key="6">
    <source>
        <dbReference type="SAM" id="MobiDB-lite"/>
    </source>
</evidence>
<dbReference type="PANTHER" id="PTHR11945:SF776">
    <property type="entry name" value="AGAMOUS-LIKE 50-RELATED"/>
    <property type="match status" value="1"/>
</dbReference>
<dbReference type="Pfam" id="PF00319">
    <property type="entry name" value="SRF-TF"/>
    <property type="match status" value="1"/>
</dbReference>
<evidence type="ECO:0000256" key="4">
    <source>
        <dbReference type="ARBA" id="ARBA00023163"/>
    </source>
</evidence>
<dbReference type="GO" id="GO:0000981">
    <property type="term" value="F:DNA-binding transcription factor activity, RNA polymerase II-specific"/>
    <property type="evidence" value="ECO:0007669"/>
    <property type="project" value="TreeGrafter"/>
</dbReference>
<accession>A0A830BHX9</accession>
<dbReference type="PANTHER" id="PTHR11945">
    <property type="entry name" value="MADS BOX PROTEIN"/>
    <property type="match status" value="1"/>
</dbReference>
<evidence type="ECO:0000256" key="1">
    <source>
        <dbReference type="ARBA" id="ARBA00004123"/>
    </source>
</evidence>
<dbReference type="InterPro" id="IPR002100">
    <property type="entry name" value="TF_MADSbox"/>
</dbReference>
<protein>
    <submittedName>
        <fullName evidence="8">Agamous-like mads-box protein agl61</fullName>
    </submittedName>
</protein>
<dbReference type="PRINTS" id="PR00404">
    <property type="entry name" value="MADSDOMAIN"/>
</dbReference>
<dbReference type="Proteomes" id="UP000653305">
    <property type="component" value="Unassembled WGS sequence"/>
</dbReference>
<dbReference type="PROSITE" id="PS50066">
    <property type="entry name" value="MADS_BOX_2"/>
    <property type="match status" value="1"/>
</dbReference>
<comment type="subcellular location">
    <subcellularLocation>
        <location evidence="1">Nucleus</location>
    </subcellularLocation>
</comment>
<keyword evidence="2" id="KW-0805">Transcription regulation</keyword>
<proteinExistence type="predicted"/>
<evidence type="ECO:0000256" key="5">
    <source>
        <dbReference type="ARBA" id="ARBA00023242"/>
    </source>
</evidence>
<evidence type="ECO:0000259" key="7">
    <source>
        <dbReference type="PROSITE" id="PS50066"/>
    </source>
</evidence>
<feature type="domain" description="MADS-box" evidence="7">
    <location>
        <begin position="7"/>
        <end position="67"/>
    </location>
</feature>
<name>A0A830BHX9_9LAMI</name>
<evidence type="ECO:0000256" key="3">
    <source>
        <dbReference type="ARBA" id="ARBA00023125"/>
    </source>
</evidence>
<evidence type="ECO:0000313" key="8">
    <source>
        <dbReference type="EMBL" id="GFP81641.1"/>
    </source>
</evidence>
<dbReference type="OrthoDB" id="1274585at2759"/>
<feature type="region of interest" description="Disordered" evidence="6">
    <location>
        <begin position="265"/>
        <end position="312"/>
    </location>
</feature>
<dbReference type="Gene3D" id="3.40.1810.10">
    <property type="entry name" value="Transcription factor, MADS-box"/>
    <property type="match status" value="1"/>
</dbReference>
<dbReference type="InterPro" id="IPR036879">
    <property type="entry name" value="TF_MADSbox_sf"/>
</dbReference>
<dbReference type="EMBL" id="BMAC01000031">
    <property type="protein sequence ID" value="GFP81641.1"/>
    <property type="molecule type" value="Genomic_DNA"/>
</dbReference>
<evidence type="ECO:0000313" key="9">
    <source>
        <dbReference type="Proteomes" id="UP000653305"/>
    </source>
</evidence>
<dbReference type="SUPFAM" id="SSF55455">
    <property type="entry name" value="SRF-like"/>
    <property type="match status" value="1"/>
</dbReference>
<dbReference type="SMART" id="SM00432">
    <property type="entry name" value="MADS"/>
    <property type="match status" value="1"/>
</dbReference>